<dbReference type="SUPFAM" id="SSF54534">
    <property type="entry name" value="FKBP-like"/>
    <property type="match status" value="3"/>
</dbReference>
<feature type="compositionally biased region" description="Acidic residues" evidence="10">
    <location>
        <begin position="12"/>
        <end position="21"/>
    </location>
</feature>
<dbReference type="Gene3D" id="1.25.40.10">
    <property type="entry name" value="Tetratricopeptide repeat domain"/>
    <property type="match status" value="1"/>
</dbReference>
<feature type="repeat" description="TPR" evidence="8">
    <location>
        <begin position="536"/>
        <end position="569"/>
    </location>
</feature>
<evidence type="ECO:0000259" key="11">
    <source>
        <dbReference type="PROSITE" id="PS50059"/>
    </source>
</evidence>
<feature type="domain" description="PPIase FKBP-type" evidence="11">
    <location>
        <begin position="345"/>
        <end position="436"/>
    </location>
</feature>
<keyword evidence="9" id="KW-0175">Coiled coil</keyword>
<protein>
    <recommendedName>
        <fullName evidence="2 7">peptidylprolyl isomerase</fullName>
        <ecNumber evidence="2 7">5.2.1.8</ecNumber>
    </recommendedName>
</protein>
<dbReference type="SMART" id="SM00028">
    <property type="entry name" value="TPR"/>
    <property type="match status" value="3"/>
</dbReference>
<dbReference type="PANTHER" id="PTHR46512">
    <property type="entry name" value="PEPTIDYLPROLYL ISOMERASE"/>
    <property type="match status" value="1"/>
</dbReference>
<feature type="coiled-coil region" evidence="9">
    <location>
        <begin position="545"/>
        <end position="589"/>
    </location>
</feature>
<dbReference type="PROSITE" id="PS50005">
    <property type="entry name" value="TPR"/>
    <property type="match status" value="1"/>
</dbReference>
<dbReference type="InterPro" id="IPR001179">
    <property type="entry name" value="PPIase_FKBP_dom"/>
</dbReference>
<organism evidence="12 13">
    <name type="scientific">Pycnococcus provasolii</name>
    <dbReference type="NCBI Taxonomy" id="41880"/>
    <lineage>
        <taxon>Eukaryota</taxon>
        <taxon>Viridiplantae</taxon>
        <taxon>Chlorophyta</taxon>
        <taxon>Pseudoscourfieldiophyceae</taxon>
        <taxon>Pseudoscourfieldiales</taxon>
        <taxon>Pycnococcaceae</taxon>
        <taxon>Pycnococcus</taxon>
    </lineage>
</organism>
<evidence type="ECO:0000256" key="4">
    <source>
        <dbReference type="ARBA" id="ARBA00022803"/>
    </source>
</evidence>
<evidence type="ECO:0000256" key="10">
    <source>
        <dbReference type="SAM" id="MobiDB-lite"/>
    </source>
</evidence>
<dbReference type="InterPro" id="IPR011990">
    <property type="entry name" value="TPR-like_helical_dom_sf"/>
</dbReference>
<evidence type="ECO:0000256" key="7">
    <source>
        <dbReference type="PROSITE-ProRule" id="PRU00277"/>
    </source>
</evidence>
<evidence type="ECO:0000256" key="9">
    <source>
        <dbReference type="SAM" id="Coils"/>
    </source>
</evidence>
<dbReference type="PANTHER" id="PTHR46512:SF9">
    <property type="entry name" value="PEPTIDYLPROLYL ISOMERASE"/>
    <property type="match status" value="1"/>
</dbReference>
<keyword evidence="4 8" id="KW-0802">TPR repeat</keyword>
<evidence type="ECO:0000256" key="5">
    <source>
        <dbReference type="ARBA" id="ARBA00023110"/>
    </source>
</evidence>
<dbReference type="InterPro" id="IPR050754">
    <property type="entry name" value="FKBP4/5/8-like"/>
</dbReference>
<feature type="region of interest" description="Disordered" evidence="10">
    <location>
        <begin position="1"/>
        <end position="30"/>
    </location>
</feature>
<dbReference type="InterPro" id="IPR046357">
    <property type="entry name" value="PPIase_dom_sf"/>
</dbReference>
<comment type="catalytic activity">
    <reaction evidence="1 7">
        <text>[protein]-peptidylproline (omega=180) = [protein]-peptidylproline (omega=0)</text>
        <dbReference type="Rhea" id="RHEA:16237"/>
        <dbReference type="Rhea" id="RHEA-COMP:10747"/>
        <dbReference type="Rhea" id="RHEA-COMP:10748"/>
        <dbReference type="ChEBI" id="CHEBI:83833"/>
        <dbReference type="ChEBI" id="CHEBI:83834"/>
        <dbReference type="EC" id="5.2.1.8"/>
    </reaction>
</comment>
<dbReference type="EMBL" id="BNJQ01000012">
    <property type="protein sequence ID" value="GHP06385.1"/>
    <property type="molecule type" value="Genomic_DNA"/>
</dbReference>
<feature type="domain" description="PPIase FKBP-type" evidence="11">
    <location>
        <begin position="120"/>
        <end position="208"/>
    </location>
</feature>
<gene>
    <name evidence="12" type="ORF">PPROV_000513000</name>
</gene>
<dbReference type="AlphaFoldDB" id="A0A830HHU3"/>
<evidence type="ECO:0000256" key="6">
    <source>
        <dbReference type="ARBA" id="ARBA00023235"/>
    </source>
</evidence>
<comment type="caution">
    <text evidence="12">The sequence shown here is derived from an EMBL/GenBank/DDBJ whole genome shotgun (WGS) entry which is preliminary data.</text>
</comment>
<dbReference type="FunFam" id="3.10.50.40:FF:000025">
    <property type="entry name" value="Peptidylprolyl isomerase"/>
    <property type="match status" value="1"/>
</dbReference>
<dbReference type="SUPFAM" id="SSF48452">
    <property type="entry name" value="TPR-like"/>
    <property type="match status" value="1"/>
</dbReference>
<keyword evidence="3" id="KW-0677">Repeat</keyword>
<reference evidence="12" key="1">
    <citation type="submission" date="2020-10" db="EMBL/GenBank/DDBJ databases">
        <title>Unveiling of a novel bifunctional photoreceptor, Dualchrome1, isolated from a cosmopolitan green alga.</title>
        <authorList>
            <person name="Suzuki S."/>
            <person name="Kawachi M."/>
        </authorList>
    </citation>
    <scope>NUCLEOTIDE SEQUENCE</scope>
    <source>
        <strain evidence="12">NIES 2893</strain>
    </source>
</reference>
<dbReference type="EC" id="5.2.1.8" evidence="2 7"/>
<keyword evidence="6 7" id="KW-0413">Isomerase</keyword>
<name>A0A830HHU3_9CHLO</name>
<keyword evidence="5 7" id="KW-0697">Rotamase</keyword>
<accession>A0A830HHU3</accession>
<evidence type="ECO:0000256" key="8">
    <source>
        <dbReference type="PROSITE-ProRule" id="PRU00339"/>
    </source>
</evidence>
<sequence>MVAPVSWAEKMDDADVEEDEPQQQGMPPDMGGMMGGMPPGMGGMMGGMPPGMGGMMGGGMPGMGGMMGGMPPGMGGMMGGGMPGMDDMDPEVGDIVDIKEKDLTKEFVVLGSGWQTPEKGDEVSVHYVGTLDDGTTFDSSRDRGLPFTFNLGVGEVIKGWDEGVATMKKGEKSILTCAPEYAYGVTGSPPKIPPNSTLKFEVELLSWKSVKDIAGDGGVIKKTLQEGAGWDKPKNKDEVFYTYTATTEEGTELYSCEDEMQVVEQIASAGLKKCLETMKRGEQAHVILTSSYAEGLGEWVPAEGNTVLMLTANRWHRVEEVPNADKCVEKKVLIEGEGCDRPNEGAEVTAAVIGRILETGEEFMNAEEHKWVVDDEQMPDGLDLTLLQMKKGEKALVTISDGTRFGFGGTETTTESGVKVPAGAAIQYEVSLNDFEKTKESWDMSNDEKYEASIVKKDQGNVYFKAGKNERALKRYEACLKLIEYDTQFPDELKEKCKVVKLATYSNCAAVMLKLKRYKDALEKCNKALEIDGAHQKARFRRAQALAARDDYDEAEMDLKKLIDMDPKNVDARNELKRLKHKMATQRKKDSAIFGNMFERMAKTGGDFYEVKPKDTDEAEENPADGVPAFP</sequence>
<dbReference type="OrthoDB" id="1902587at2759"/>
<dbReference type="Gene3D" id="3.10.50.40">
    <property type="match status" value="3"/>
</dbReference>
<evidence type="ECO:0000256" key="2">
    <source>
        <dbReference type="ARBA" id="ARBA00013194"/>
    </source>
</evidence>
<evidence type="ECO:0000313" key="12">
    <source>
        <dbReference type="EMBL" id="GHP06385.1"/>
    </source>
</evidence>
<dbReference type="Pfam" id="PF00254">
    <property type="entry name" value="FKBP_C"/>
    <property type="match status" value="3"/>
</dbReference>
<dbReference type="Proteomes" id="UP000660262">
    <property type="component" value="Unassembled WGS sequence"/>
</dbReference>
<feature type="region of interest" description="Disordered" evidence="10">
    <location>
        <begin position="608"/>
        <end position="631"/>
    </location>
</feature>
<evidence type="ECO:0000313" key="13">
    <source>
        <dbReference type="Proteomes" id="UP000660262"/>
    </source>
</evidence>
<evidence type="ECO:0000256" key="1">
    <source>
        <dbReference type="ARBA" id="ARBA00000971"/>
    </source>
</evidence>
<dbReference type="InterPro" id="IPR019734">
    <property type="entry name" value="TPR_rpt"/>
</dbReference>
<dbReference type="GO" id="GO:0003755">
    <property type="term" value="F:peptidyl-prolyl cis-trans isomerase activity"/>
    <property type="evidence" value="ECO:0007669"/>
    <property type="project" value="UniProtKB-KW"/>
</dbReference>
<evidence type="ECO:0000256" key="3">
    <source>
        <dbReference type="ARBA" id="ARBA00022737"/>
    </source>
</evidence>
<keyword evidence="13" id="KW-1185">Reference proteome</keyword>
<dbReference type="PROSITE" id="PS50059">
    <property type="entry name" value="FKBP_PPIASE"/>
    <property type="match status" value="2"/>
</dbReference>
<proteinExistence type="predicted"/>